<evidence type="ECO:0000256" key="1">
    <source>
        <dbReference type="ARBA" id="ARBA00023015"/>
    </source>
</evidence>
<protein>
    <submittedName>
        <fullName evidence="5">S24 family peptidase</fullName>
    </submittedName>
</protein>
<gene>
    <name evidence="5" type="ORF">AsAng_0009550</name>
</gene>
<feature type="domain" description="HTH cro/C1-type" evidence="4">
    <location>
        <begin position="43"/>
        <end position="72"/>
    </location>
</feature>
<dbReference type="KEGG" id="aup:AsAng_0009550"/>
<dbReference type="AlphaFoldDB" id="A0A915YBW5"/>
<keyword evidence="3" id="KW-0804">Transcription</keyword>
<dbReference type="PANTHER" id="PTHR40661:SF3">
    <property type="entry name" value="FELS-1 PROPHAGE TRANSCRIPTIONAL REGULATOR"/>
    <property type="match status" value="1"/>
</dbReference>
<evidence type="ECO:0000256" key="2">
    <source>
        <dbReference type="ARBA" id="ARBA00023125"/>
    </source>
</evidence>
<dbReference type="Pfam" id="PF00717">
    <property type="entry name" value="Peptidase_S24"/>
    <property type="match status" value="1"/>
</dbReference>
<reference evidence="5" key="1">
    <citation type="submission" date="2022-09" db="EMBL/GenBank/DDBJ databases">
        <title>Aureispira anguillicida sp. nov., isolated from Leptocephalus of Japanese eel Anguilla japonica.</title>
        <authorList>
            <person name="Yuasa K."/>
            <person name="Mekata T."/>
            <person name="Ikunari K."/>
        </authorList>
    </citation>
    <scope>NUCLEOTIDE SEQUENCE</scope>
    <source>
        <strain evidence="5">EL160426</strain>
    </source>
</reference>
<dbReference type="GO" id="GO:0003677">
    <property type="term" value="F:DNA binding"/>
    <property type="evidence" value="ECO:0007669"/>
    <property type="project" value="UniProtKB-KW"/>
</dbReference>
<keyword evidence="1" id="KW-0805">Transcription regulation</keyword>
<sequence length="242" mass="26780">MSNFIDNTVNQRFRLVYDQLKEEGKIKSKSDIAAQLGTYNHVVNSILKGKRNITLDQMNKLIDIYGINANFLFGGSNQMFDGHENMHIPLAEKIYAGQKNIVLVNAQAMAGNSLGAQNSDYDDASQEKIEVQKFSIPGLEGDLTAIEISGDSMLPNITNGDIVICEKVESGPLGSIKDNSVYVVVTSDSVVAKRVQNIRQGNQTVGLRLISDNQIYPPYEVEIQEVLALYRVKHRITNYGIA</sequence>
<name>A0A915YBW5_9BACT</name>
<dbReference type="InterPro" id="IPR015927">
    <property type="entry name" value="Peptidase_S24_S26A/B/C"/>
</dbReference>
<dbReference type="Gene3D" id="2.10.109.10">
    <property type="entry name" value="Umud Fragment, subunit A"/>
    <property type="match status" value="1"/>
</dbReference>
<dbReference type="Proteomes" id="UP001060919">
    <property type="component" value="Chromosome"/>
</dbReference>
<evidence type="ECO:0000313" key="6">
    <source>
        <dbReference type="Proteomes" id="UP001060919"/>
    </source>
</evidence>
<keyword evidence="2" id="KW-0238">DNA-binding</keyword>
<evidence type="ECO:0000256" key="3">
    <source>
        <dbReference type="ARBA" id="ARBA00023163"/>
    </source>
</evidence>
<dbReference type="SUPFAM" id="SSF51306">
    <property type="entry name" value="LexA/Signal peptidase"/>
    <property type="match status" value="1"/>
</dbReference>
<dbReference type="EMBL" id="AP026867">
    <property type="protein sequence ID" value="BDS10247.1"/>
    <property type="molecule type" value="Genomic_DNA"/>
</dbReference>
<dbReference type="InterPro" id="IPR039418">
    <property type="entry name" value="LexA-like"/>
</dbReference>
<keyword evidence="6" id="KW-1185">Reference proteome</keyword>
<dbReference type="PANTHER" id="PTHR40661">
    <property type="match status" value="1"/>
</dbReference>
<evidence type="ECO:0000259" key="4">
    <source>
        <dbReference type="PROSITE" id="PS50943"/>
    </source>
</evidence>
<dbReference type="SUPFAM" id="SSF47413">
    <property type="entry name" value="lambda repressor-like DNA-binding domains"/>
    <property type="match status" value="1"/>
</dbReference>
<dbReference type="InterPro" id="IPR010982">
    <property type="entry name" value="Lambda_DNA-bd_dom_sf"/>
</dbReference>
<dbReference type="RefSeq" id="WP_264791575.1">
    <property type="nucleotide sequence ID" value="NZ_AP026867.1"/>
</dbReference>
<dbReference type="InterPro" id="IPR001387">
    <property type="entry name" value="Cro/C1-type_HTH"/>
</dbReference>
<evidence type="ECO:0000313" key="5">
    <source>
        <dbReference type="EMBL" id="BDS10247.1"/>
    </source>
</evidence>
<dbReference type="Gene3D" id="1.10.260.40">
    <property type="entry name" value="lambda repressor-like DNA-binding domains"/>
    <property type="match status" value="1"/>
</dbReference>
<proteinExistence type="predicted"/>
<organism evidence="5 6">
    <name type="scientific">Aureispira anguillae</name>
    <dbReference type="NCBI Taxonomy" id="2864201"/>
    <lineage>
        <taxon>Bacteria</taxon>
        <taxon>Pseudomonadati</taxon>
        <taxon>Bacteroidota</taxon>
        <taxon>Saprospiria</taxon>
        <taxon>Saprospirales</taxon>
        <taxon>Saprospiraceae</taxon>
        <taxon>Aureispira</taxon>
    </lineage>
</organism>
<accession>A0A915YBW5</accession>
<dbReference type="InterPro" id="IPR036286">
    <property type="entry name" value="LexA/Signal_pep-like_sf"/>
</dbReference>
<dbReference type="CDD" id="cd06529">
    <property type="entry name" value="S24_LexA-like"/>
    <property type="match status" value="1"/>
</dbReference>
<dbReference type="PROSITE" id="PS50943">
    <property type="entry name" value="HTH_CROC1"/>
    <property type="match status" value="1"/>
</dbReference>